<evidence type="ECO:0000256" key="3">
    <source>
        <dbReference type="ARBA" id="ARBA00004613"/>
    </source>
</evidence>
<dbReference type="STRING" id="576137.A0A1L7XLD9"/>
<dbReference type="OrthoDB" id="3626597at2759"/>
<evidence type="ECO:0000313" key="20">
    <source>
        <dbReference type="Proteomes" id="UP000184330"/>
    </source>
</evidence>
<dbReference type="Pfam" id="PF02244">
    <property type="entry name" value="Propep_M14"/>
    <property type="match status" value="1"/>
</dbReference>
<dbReference type="AlphaFoldDB" id="A0A1L7XLD9"/>
<dbReference type="PROSITE" id="PS52035">
    <property type="entry name" value="PEPTIDASE_M14"/>
    <property type="match status" value="1"/>
</dbReference>
<dbReference type="SUPFAM" id="SSF53187">
    <property type="entry name" value="Zn-dependent exopeptidases"/>
    <property type="match status" value="1"/>
</dbReference>
<evidence type="ECO:0000256" key="6">
    <source>
        <dbReference type="ARBA" id="ARBA00022645"/>
    </source>
</evidence>
<dbReference type="GO" id="GO:0005576">
    <property type="term" value="C:extracellular region"/>
    <property type="evidence" value="ECO:0007669"/>
    <property type="project" value="UniProtKB-SubCell"/>
</dbReference>
<feature type="active site" description="Proton donor/acceptor" evidence="16">
    <location>
        <position position="388"/>
    </location>
</feature>
<dbReference type="EMBL" id="FJOG01000033">
    <property type="protein sequence ID" value="CZR65852.1"/>
    <property type="molecule type" value="Genomic_DNA"/>
</dbReference>
<keyword evidence="12" id="KW-0843">Virulence</keyword>
<keyword evidence="6 19" id="KW-0121">Carboxypeptidase</keyword>
<feature type="signal peptide" evidence="17">
    <location>
        <begin position="1"/>
        <end position="17"/>
    </location>
</feature>
<keyword evidence="20" id="KW-1185">Reference proteome</keyword>
<evidence type="ECO:0000256" key="10">
    <source>
        <dbReference type="ARBA" id="ARBA00022801"/>
    </source>
</evidence>
<evidence type="ECO:0000256" key="5">
    <source>
        <dbReference type="ARBA" id="ARBA00022525"/>
    </source>
</evidence>
<evidence type="ECO:0000256" key="4">
    <source>
        <dbReference type="ARBA" id="ARBA00005988"/>
    </source>
</evidence>
<evidence type="ECO:0000256" key="17">
    <source>
        <dbReference type="SAM" id="SignalP"/>
    </source>
</evidence>
<dbReference type="Proteomes" id="UP000184330">
    <property type="component" value="Unassembled WGS sequence"/>
</dbReference>
<keyword evidence="10" id="KW-0378">Hydrolase</keyword>
<dbReference type="SUPFAM" id="SSF54897">
    <property type="entry name" value="Protease propeptides/inhibitors"/>
    <property type="match status" value="1"/>
</dbReference>
<dbReference type="InterPro" id="IPR003146">
    <property type="entry name" value="M14A_act_pep"/>
</dbReference>
<evidence type="ECO:0000256" key="1">
    <source>
        <dbReference type="ARBA" id="ARBA00001947"/>
    </source>
</evidence>
<keyword evidence="14" id="KW-0865">Zymogen</keyword>
<comment type="subcellular location">
    <subcellularLocation>
        <location evidence="3">Secreted</location>
    </subcellularLocation>
</comment>
<keyword evidence="7" id="KW-0645">Protease</keyword>
<evidence type="ECO:0000256" key="16">
    <source>
        <dbReference type="PROSITE-ProRule" id="PRU01379"/>
    </source>
</evidence>
<dbReference type="FunFam" id="3.40.630.10:FF:000165">
    <property type="entry name" value="Glucan 1,4-alpha-glucosidase, putative"/>
    <property type="match status" value="1"/>
</dbReference>
<dbReference type="PROSITE" id="PS00132">
    <property type="entry name" value="CARBOXYPEPT_ZN_1"/>
    <property type="match status" value="1"/>
</dbReference>
<dbReference type="GO" id="GO:0008270">
    <property type="term" value="F:zinc ion binding"/>
    <property type="evidence" value="ECO:0007669"/>
    <property type="project" value="InterPro"/>
</dbReference>
<name>A0A1L7XLD9_9HELO</name>
<gene>
    <name evidence="19" type="ORF">PAC_15752</name>
</gene>
<proteinExistence type="inferred from homology"/>
<evidence type="ECO:0000256" key="9">
    <source>
        <dbReference type="ARBA" id="ARBA00022729"/>
    </source>
</evidence>
<sequence>MKASLLLTLSSLSVGFAKVSYDGAKALRIPVGEDVEPLMQIIDELSLPVWKGVVNGVPVANGYVDLVVPAAQLARFNNLTTIVGMETEVMHEDLGLSIAEEGRAVGFAVPVAAANLTWFNAYHAYADHLQFLNDLVSQYPANSEIVVAGNSNAGRPITGIHFYGSGGNGSKPAVVLHGTVHAREWITTMTTEYLAYTLLSGYATNTQIKDFVDKYDFYVFPVVNPDGFVYTQTNDRLWRKNRQTVSSSSCVGRDINRNWPYQWSVTGGASTNPCDETFKGLAGGDATENKVLLAHINKLAAGNGVQLYIDIHSYSQLFMTPYGYSCTALAPQNTVLQTLARGVAAAIKSVYGTTYTYGPVCTTIYKATGSSVDYVNDVTGAKYTFTIELRDTGTNGFVLPASQILPTGVETWEGFKYLLVNMS</sequence>
<keyword evidence="9 17" id="KW-0732">Signal</keyword>
<dbReference type="SMART" id="SM00631">
    <property type="entry name" value="Zn_pept"/>
    <property type="match status" value="1"/>
</dbReference>
<feature type="chain" id="PRO_5012069424" evidence="17">
    <location>
        <begin position="18"/>
        <end position="423"/>
    </location>
</feature>
<dbReference type="InterPro" id="IPR057246">
    <property type="entry name" value="CARBOXYPEPT_ZN_1"/>
</dbReference>
<evidence type="ECO:0000256" key="2">
    <source>
        <dbReference type="ARBA" id="ARBA00003091"/>
    </source>
</evidence>
<dbReference type="PRINTS" id="PR00765">
    <property type="entry name" value="CRBOXYPTASEA"/>
</dbReference>
<dbReference type="InterPro" id="IPR036990">
    <property type="entry name" value="M14A-like_propep"/>
</dbReference>
<keyword evidence="13" id="KW-0482">Metalloprotease</keyword>
<evidence type="ECO:0000256" key="13">
    <source>
        <dbReference type="ARBA" id="ARBA00023049"/>
    </source>
</evidence>
<keyword evidence="8" id="KW-0479">Metal-binding</keyword>
<dbReference type="PANTHER" id="PTHR11705:SF143">
    <property type="entry name" value="SLL0236 PROTEIN"/>
    <property type="match status" value="1"/>
</dbReference>
<evidence type="ECO:0000256" key="14">
    <source>
        <dbReference type="ARBA" id="ARBA00023145"/>
    </source>
</evidence>
<evidence type="ECO:0000313" key="19">
    <source>
        <dbReference type="EMBL" id="CZR65852.1"/>
    </source>
</evidence>
<keyword evidence="5" id="KW-0964">Secreted</keyword>
<dbReference type="Pfam" id="PF00246">
    <property type="entry name" value="Peptidase_M14"/>
    <property type="match status" value="1"/>
</dbReference>
<comment type="similarity">
    <text evidence="4 16">Belongs to the peptidase M14 family.</text>
</comment>
<evidence type="ECO:0000256" key="11">
    <source>
        <dbReference type="ARBA" id="ARBA00022833"/>
    </source>
</evidence>
<keyword evidence="15" id="KW-1015">Disulfide bond</keyword>
<protein>
    <submittedName>
        <fullName evidence="19">Probable carboxypeptidase</fullName>
    </submittedName>
</protein>
<comment type="function">
    <text evidence="2">Extracellular metalloprotease that contributes to pathogenicity.</text>
</comment>
<evidence type="ECO:0000259" key="18">
    <source>
        <dbReference type="PROSITE" id="PS52035"/>
    </source>
</evidence>
<evidence type="ECO:0000256" key="12">
    <source>
        <dbReference type="ARBA" id="ARBA00023026"/>
    </source>
</evidence>
<evidence type="ECO:0000256" key="7">
    <source>
        <dbReference type="ARBA" id="ARBA00022670"/>
    </source>
</evidence>
<comment type="cofactor">
    <cofactor evidence="1">
        <name>Zn(2+)</name>
        <dbReference type="ChEBI" id="CHEBI:29105"/>
    </cofactor>
</comment>
<keyword evidence="11" id="KW-0862">Zinc</keyword>
<dbReference type="GO" id="GO:0006508">
    <property type="term" value="P:proteolysis"/>
    <property type="evidence" value="ECO:0007669"/>
    <property type="project" value="UniProtKB-KW"/>
</dbReference>
<dbReference type="Gene3D" id="3.30.70.340">
    <property type="entry name" value="Metallocarboxypeptidase-like"/>
    <property type="match status" value="1"/>
</dbReference>
<reference evidence="19 20" key="1">
    <citation type="submission" date="2016-03" db="EMBL/GenBank/DDBJ databases">
        <authorList>
            <person name="Ploux O."/>
        </authorList>
    </citation>
    <scope>NUCLEOTIDE SEQUENCE [LARGE SCALE GENOMIC DNA]</scope>
    <source>
        <strain evidence="19 20">UAMH 11012</strain>
    </source>
</reference>
<feature type="domain" description="Peptidase M14" evidence="18">
    <location>
        <begin position="121"/>
        <end position="422"/>
    </location>
</feature>
<dbReference type="CDD" id="cd03860">
    <property type="entry name" value="M14_CP_A-B_like"/>
    <property type="match status" value="1"/>
</dbReference>
<dbReference type="GO" id="GO:0004181">
    <property type="term" value="F:metallocarboxypeptidase activity"/>
    <property type="evidence" value="ECO:0007669"/>
    <property type="project" value="InterPro"/>
</dbReference>
<dbReference type="Gene3D" id="3.40.630.10">
    <property type="entry name" value="Zn peptidases"/>
    <property type="match status" value="1"/>
</dbReference>
<dbReference type="PANTHER" id="PTHR11705">
    <property type="entry name" value="PROTEASE FAMILY M14 CARBOXYPEPTIDASE A,B"/>
    <property type="match status" value="1"/>
</dbReference>
<evidence type="ECO:0000256" key="15">
    <source>
        <dbReference type="ARBA" id="ARBA00023157"/>
    </source>
</evidence>
<accession>A0A1L7XLD9</accession>
<organism evidence="19 20">
    <name type="scientific">Phialocephala subalpina</name>
    <dbReference type="NCBI Taxonomy" id="576137"/>
    <lineage>
        <taxon>Eukaryota</taxon>
        <taxon>Fungi</taxon>
        <taxon>Dikarya</taxon>
        <taxon>Ascomycota</taxon>
        <taxon>Pezizomycotina</taxon>
        <taxon>Leotiomycetes</taxon>
        <taxon>Helotiales</taxon>
        <taxon>Mollisiaceae</taxon>
        <taxon>Phialocephala</taxon>
        <taxon>Phialocephala fortinii species complex</taxon>
    </lineage>
</organism>
<evidence type="ECO:0000256" key="8">
    <source>
        <dbReference type="ARBA" id="ARBA00022723"/>
    </source>
</evidence>
<dbReference type="InterPro" id="IPR000834">
    <property type="entry name" value="Peptidase_M14"/>
</dbReference>